<sequence length="286" mass="29206">MSMNVTVLGLGPMGQALTGALLDAGHPVTVWNRTASKADGVLARGAAWAGTPALAIAASDLTLINVVDHGATDAVLDIAGDAVDGHTVVGLSSDTPAAARATATVVDKLGGRYLDGAIMTPTDTIGSRDAGILFAGPRQEYDTHRDALEALGRTSWVGEDVGRAAGYDMALLDFFWTSISGVLHSFSVARGNGITPRELLPHAQGIVTILAPIVDELAGRIEDGRHGDVTAPVSSLAASLAHLIAASRDAGVDASALEALRRYTDAAVADGHGGDEISRVGAYLKA</sequence>
<dbReference type="PIRSF" id="PIRSF000103">
    <property type="entry name" value="HIBADH"/>
    <property type="match status" value="1"/>
</dbReference>
<evidence type="ECO:0000259" key="4">
    <source>
        <dbReference type="Pfam" id="PF21761"/>
    </source>
</evidence>
<dbReference type="InterPro" id="IPR013328">
    <property type="entry name" value="6PGD_dom2"/>
</dbReference>
<dbReference type="Proteomes" id="UP001142153">
    <property type="component" value="Unassembled WGS sequence"/>
</dbReference>
<feature type="domain" description="NADPH-dependent reductive aminase-like C-terminal" evidence="4">
    <location>
        <begin position="160"/>
        <end position="283"/>
    </location>
</feature>
<keyword evidence="2" id="KW-0560">Oxidoreductase</keyword>
<dbReference type="Gene3D" id="1.10.1040.10">
    <property type="entry name" value="N-(1-d-carboxylethyl)-l-norvaline Dehydrogenase, domain 2"/>
    <property type="match status" value="1"/>
</dbReference>
<dbReference type="Gene3D" id="3.40.50.720">
    <property type="entry name" value="NAD(P)-binding Rossmann-like Domain"/>
    <property type="match status" value="1"/>
</dbReference>
<dbReference type="PANTHER" id="PTHR43580">
    <property type="entry name" value="OXIDOREDUCTASE GLYR1-RELATED"/>
    <property type="match status" value="1"/>
</dbReference>
<dbReference type="SUPFAM" id="SSF51735">
    <property type="entry name" value="NAD(P)-binding Rossmann-fold domains"/>
    <property type="match status" value="1"/>
</dbReference>
<organism evidence="5 6">
    <name type="scientific">Mycobacterium hippophais</name>
    <dbReference type="NCBI Taxonomy" id="3016340"/>
    <lineage>
        <taxon>Bacteria</taxon>
        <taxon>Bacillati</taxon>
        <taxon>Actinomycetota</taxon>
        <taxon>Actinomycetes</taxon>
        <taxon>Mycobacteriales</taxon>
        <taxon>Mycobacteriaceae</taxon>
        <taxon>Mycobacterium</taxon>
    </lineage>
</organism>
<dbReference type="InterPro" id="IPR015815">
    <property type="entry name" value="HIBADH-related"/>
</dbReference>
<comment type="similarity">
    <text evidence="1">Belongs to the HIBADH-related family.</text>
</comment>
<gene>
    <name evidence="5" type="ORF">O6P37_23485</name>
</gene>
<dbReference type="Pfam" id="PF03446">
    <property type="entry name" value="NAD_binding_2"/>
    <property type="match status" value="1"/>
</dbReference>
<evidence type="ECO:0000313" key="6">
    <source>
        <dbReference type="Proteomes" id="UP001142153"/>
    </source>
</evidence>
<dbReference type="InterPro" id="IPR048666">
    <property type="entry name" value="RedAm-like_C"/>
</dbReference>
<evidence type="ECO:0000313" key="5">
    <source>
        <dbReference type="EMBL" id="MCZ8381837.1"/>
    </source>
</evidence>
<comment type="caution">
    <text evidence="5">The sequence shown here is derived from an EMBL/GenBank/DDBJ whole genome shotgun (WGS) entry which is preliminary data.</text>
</comment>
<feature type="domain" description="6-phosphogluconate dehydrogenase NADP-binding" evidence="3">
    <location>
        <begin position="5"/>
        <end position="154"/>
    </location>
</feature>
<dbReference type="Pfam" id="PF21761">
    <property type="entry name" value="RedAm-like_C"/>
    <property type="match status" value="1"/>
</dbReference>
<dbReference type="InterPro" id="IPR051265">
    <property type="entry name" value="HIBADH-related_NP60_sf"/>
</dbReference>
<dbReference type="InterPro" id="IPR036291">
    <property type="entry name" value="NAD(P)-bd_dom_sf"/>
</dbReference>
<evidence type="ECO:0000259" key="3">
    <source>
        <dbReference type="Pfam" id="PF03446"/>
    </source>
</evidence>
<evidence type="ECO:0000256" key="1">
    <source>
        <dbReference type="ARBA" id="ARBA00009080"/>
    </source>
</evidence>
<reference evidence="5" key="1">
    <citation type="submission" date="2022-12" db="EMBL/GenBank/DDBJ databases">
        <authorList>
            <person name="Deng Y."/>
            <person name="Zhang Y.-Q."/>
        </authorList>
    </citation>
    <scope>NUCLEOTIDE SEQUENCE</scope>
    <source>
        <strain evidence="5">CPCC 205372</strain>
    </source>
</reference>
<name>A0ABT4PZ68_9MYCO</name>
<protein>
    <submittedName>
        <fullName evidence="5">NAD(P)-binding domain-containing protein</fullName>
    </submittedName>
</protein>
<keyword evidence="6" id="KW-1185">Reference proteome</keyword>
<evidence type="ECO:0000256" key="2">
    <source>
        <dbReference type="ARBA" id="ARBA00023002"/>
    </source>
</evidence>
<proteinExistence type="inferred from homology"/>
<dbReference type="InterPro" id="IPR006115">
    <property type="entry name" value="6PGDH_NADP-bd"/>
</dbReference>
<accession>A0ABT4PZ68</accession>
<dbReference type="PANTHER" id="PTHR43580:SF2">
    <property type="entry name" value="CYTOKINE-LIKE NUCLEAR FACTOR N-PAC"/>
    <property type="match status" value="1"/>
</dbReference>
<dbReference type="EMBL" id="JAPZPY010000013">
    <property type="protein sequence ID" value="MCZ8381837.1"/>
    <property type="molecule type" value="Genomic_DNA"/>
</dbReference>